<keyword evidence="1" id="KW-0812">Transmembrane</keyword>
<dbReference type="RefSeq" id="WP_163345965.1">
    <property type="nucleotide sequence ID" value="NZ_CP048409.1"/>
</dbReference>
<gene>
    <name evidence="2" type="ORF">G0Q07_10010</name>
</gene>
<sequence length="59" mass="6635">MLGINDPGIILGYLLSVVGLIACVVYGALNWNKGMETSTDEIQRDLDWEEKDEHLKDEI</sequence>
<name>A0A6C0RC40_9BACT</name>
<reference evidence="2 3" key="1">
    <citation type="submission" date="2020-02" db="EMBL/GenBank/DDBJ databases">
        <title>Genome sequencing for Draconibacterium sp. strain M1.</title>
        <authorList>
            <person name="Park S.-J."/>
        </authorList>
    </citation>
    <scope>NUCLEOTIDE SEQUENCE [LARGE SCALE GENOMIC DNA]</scope>
    <source>
        <strain evidence="2 3">M1</strain>
    </source>
</reference>
<keyword evidence="1" id="KW-0472">Membrane</keyword>
<dbReference type="InterPro" id="IPR054615">
    <property type="entry name" value="Symport_access"/>
</dbReference>
<keyword evidence="3" id="KW-1185">Reference proteome</keyword>
<protein>
    <recommendedName>
        <fullName evidence="4">Cbb3-type cytochrome oxidase component FixQ</fullName>
    </recommendedName>
</protein>
<dbReference type="EMBL" id="CP048409">
    <property type="protein sequence ID" value="QIA08044.1"/>
    <property type="molecule type" value="Genomic_DNA"/>
</dbReference>
<proteinExistence type="predicted"/>
<evidence type="ECO:0000313" key="3">
    <source>
        <dbReference type="Proteomes" id="UP000474630"/>
    </source>
</evidence>
<organism evidence="2 3">
    <name type="scientific">Draconibacterium halophilum</name>
    <dbReference type="NCBI Taxonomy" id="2706887"/>
    <lineage>
        <taxon>Bacteria</taxon>
        <taxon>Pseudomonadati</taxon>
        <taxon>Bacteroidota</taxon>
        <taxon>Bacteroidia</taxon>
        <taxon>Marinilabiliales</taxon>
        <taxon>Prolixibacteraceae</taxon>
        <taxon>Draconibacterium</taxon>
    </lineage>
</organism>
<evidence type="ECO:0008006" key="4">
    <source>
        <dbReference type="Google" id="ProtNLM"/>
    </source>
</evidence>
<keyword evidence="1" id="KW-1133">Transmembrane helix</keyword>
<feature type="transmembrane region" description="Helical" evidence="1">
    <location>
        <begin position="12"/>
        <end position="29"/>
    </location>
</feature>
<dbReference type="KEGG" id="drc:G0Q07_10010"/>
<dbReference type="Proteomes" id="UP000474630">
    <property type="component" value="Chromosome"/>
</dbReference>
<dbReference type="NCBIfam" id="NF045580">
    <property type="entry name" value="symport_access"/>
    <property type="match status" value="1"/>
</dbReference>
<accession>A0A6C0RC40</accession>
<dbReference type="AlphaFoldDB" id="A0A6C0RC40"/>
<evidence type="ECO:0000313" key="2">
    <source>
        <dbReference type="EMBL" id="QIA08044.1"/>
    </source>
</evidence>
<evidence type="ECO:0000256" key="1">
    <source>
        <dbReference type="SAM" id="Phobius"/>
    </source>
</evidence>